<evidence type="ECO:0000313" key="6">
    <source>
        <dbReference type="Proteomes" id="UP000069135"/>
    </source>
</evidence>
<dbReference type="Gene3D" id="3.90.1180.10">
    <property type="entry name" value="Ribosomal protein L13"/>
    <property type="match status" value="1"/>
</dbReference>
<dbReference type="InterPro" id="IPR005823">
    <property type="entry name" value="Ribosomal_uL13_bac-type"/>
</dbReference>
<sequence length="141" mass="15919">MKTSTPKAPAPRWLLIDAEGQVLGRLAARVALMLRGKNKALFSPHQLCGDHVVVVNAAKLTMTPAKFRRKTYFTHTGYLGHLKAIPLQRMFEERPVELIEQSVHGMLPRNRLRPQALKRLHVFAGADHTFEAQKPVLTPLR</sequence>
<dbReference type="SUPFAM" id="SSF52161">
    <property type="entry name" value="Ribosomal protein L13"/>
    <property type="match status" value="1"/>
</dbReference>
<evidence type="ECO:0000256" key="2">
    <source>
        <dbReference type="ARBA" id="ARBA00022980"/>
    </source>
</evidence>
<dbReference type="EMBL" id="CP013065">
    <property type="protein sequence ID" value="ALM12742.1"/>
    <property type="molecule type" value="Genomic_DNA"/>
</dbReference>
<evidence type="ECO:0000256" key="4">
    <source>
        <dbReference type="HAMAP-Rule" id="MF_01366"/>
    </source>
</evidence>
<gene>
    <name evidence="4" type="primary">rplM</name>
    <name evidence="5" type="ORF">PeribacterD1_0037</name>
</gene>
<dbReference type="PANTHER" id="PTHR11545">
    <property type="entry name" value="RIBOSOMAL PROTEIN L13"/>
    <property type="match status" value="1"/>
</dbReference>
<dbReference type="NCBIfam" id="TIGR01066">
    <property type="entry name" value="rplM_bact"/>
    <property type="match status" value="1"/>
</dbReference>
<dbReference type="STRING" id="1735162.PeribacterB2_0037"/>
<dbReference type="HAMAP" id="MF_01366">
    <property type="entry name" value="Ribosomal_uL13"/>
    <property type="match status" value="1"/>
</dbReference>
<proteinExistence type="inferred from homology"/>
<dbReference type="PANTHER" id="PTHR11545:SF2">
    <property type="entry name" value="LARGE RIBOSOMAL SUBUNIT PROTEIN UL13M"/>
    <property type="match status" value="1"/>
</dbReference>
<dbReference type="PIRSF" id="PIRSF002181">
    <property type="entry name" value="Ribosomal_L13"/>
    <property type="match status" value="1"/>
</dbReference>
<dbReference type="PATRIC" id="fig|1735161.3.peg.38"/>
<dbReference type="GO" id="GO:0017148">
    <property type="term" value="P:negative regulation of translation"/>
    <property type="evidence" value="ECO:0007669"/>
    <property type="project" value="TreeGrafter"/>
</dbReference>
<accession>A0A0S1SIU6</accession>
<dbReference type="Pfam" id="PF00572">
    <property type="entry name" value="Ribosomal_L13"/>
    <property type="match status" value="1"/>
</dbReference>
<evidence type="ECO:0000256" key="3">
    <source>
        <dbReference type="ARBA" id="ARBA00023274"/>
    </source>
</evidence>
<keyword evidence="2 4" id="KW-0689">Ribosomal protein</keyword>
<accession>A0A0S1SQH1</accession>
<comment type="similarity">
    <text evidence="1 4">Belongs to the universal ribosomal protein uL13 family.</text>
</comment>
<dbReference type="GO" id="GO:0003729">
    <property type="term" value="F:mRNA binding"/>
    <property type="evidence" value="ECO:0007669"/>
    <property type="project" value="TreeGrafter"/>
</dbReference>
<reference evidence="6" key="1">
    <citation type="submission" date="2015-10" db="EMBL/GenBank/DDBJ databases">
        <title>Analysis of five complete genome sequences for members of the class Peribacteria in the recently recognized Peregrinibacteria bacterial phylum.</title>
        <authorList>
            <person name="Anantharaman K."/>
            <person name="Brown C.T."/>
            <person name="Burstein D."/>
            <person name="Castelle C.J."/>
            <person name="Probst A.J."/>
            <person name="Thomas B.C."/>
            <person name="Williams K.H."/>
            <person name="Banfield J.F."/>
        </authorList>
    </citation>
    <scope>NUCLEOTIDE SEQUENCE [LARGE SCALE GENOMIC DNA]</scope>
</reference>
<dbReference type="GO" id="GO:0003735">
    <property type="term" value="F:structural constituent of ribosome"/>
    <property type="evidence" value="ECO:0007669"/>
    <property type="project" value="InterPro"/>
</dbReference>
<dbReference type="InterPro" id="IPR036899">
    <property type="entry name" value="Ribosomal_uL13_sf"/>
</dbReference>
<accession>A0A0S1SHP2</accession>
<dbReference type="KEGG" id="prf:PeribacterA2_0037"/>
<dbReference type="GO" id="GO:1990904">
    <property type="term" value="C:ribonucleoprotein complex"/>
    <property type="evidence" value="ECO:0007669"/>
    <property type="project" value="UniProtKB-KW"/>
</dbReference>
<dbReference type="AlphaFoldDB" id="A0A0S1SHP2"/>
<dbReference type="Proteomes" id="UP000069135">
    <property type="component" value="Chromosome"/>
</dbReference>
<organism evidence="5 6">
    <name type="scientific">Candidatus Peribacter riflensis</name>
    <dbReference type="NCBI Taxonomy" id="1735162"/>
    <lineage>
        <taxon>Bacteria</taxon>
        <taxon>Candidatus Peregrinibacteriota</taxon>
        <taxon>Candidatus Peribacteria</taxon>
        <taxon>Candidatus Peribacterales</taxon>
        <taxon>Candidatus Peribacteraceae</taxon>
        <taxon>Candidatus Peribacter</taxon>
    </lineage>
</organism>
<dbReference type="InterPro" id="IPR005822">
    <property type="entry name" value="Ribosomal_uL13"/>
</dbReference>
<name>A0A0S1SHP2_9BACT</name>
<keyword evidence="3 4" id="KW-0687">Ribonucleoprotein</keyword>
<protein>
    <recommendedName>
        <fullName evidence="4">Large ribosomal subunit protein uL13</fullName>
    </recommendedName>
</protein>
<comment type="function">
    <text evidence="4">This protein is one of the early assembly proteins of the 50S ribosomal subunit, although it is not seen to bind rRNA by itself. It is important during the early stages of 50S assembly.</text>
</comment>
<evidence type="ECO:0000313" key="5">
    <source>
        <dbReference type="EMBL" id="ALM12742.1"/>
    </source>
</evidence>
<dbReference type="GO" id="GO:0006412">
    <property type="term" value="P:translation"/>
    <property type="evidence" value="ECO:0007669"/>
    <property type="project" value="UniProtKB-UniRule"/>
</dbReference>
<accession>A0A0S1SVB7</accession>
<evidence type="ECO:0000256" key="1">
    <source>
        <dbReference type="ARBA" id="ARBA00006227"/>
    </source>
</evidence>
<accession>A0A0S1SMK2</accession>
<dbReference type="CDD" id="cd00392">
    <property type="entry name" value="Ribosomal_L13"/>
    <property type="match status" value="1"/>
</dbReference>
<dbReference type="GO" id="GO:0005840">
    <property type="term" value="C:ribosome"/>
    <property type="evidence" value="ECO:0007669"/>
    <property type="project" value="UniProtKB-KW"/>
</dbReference>
<reference evidence="5 6" key="2">
    <citation type="journal article" date="2016" name="PeerJ">
        <title>Analysis of five complete genome sequences for members of the class Peribacteria in the recently recognized Peregrinibacteria bacterial phylum.</title>
        <authorList>
            <person name="Anantharaman K."/>
            <person name="Brown C.T."/>
            <person name="Burstein D."/>
            <person name="Castelle C.J."/>
            <person name="Probst A.J."/>
            <person name="Thomas B.C."/>
            <person name="Williams K.H."/>
            <person name="Banfield J.F."/>
        </authorList>
    </citation>
    <scope>NUCLEOTIDE SEQUENCE [LARGE SCALE GENOMIC DNA]</scope>
    <source>
        <strain evidence="5">RIFOXYD1_FULL_PER-ii_59_16</strain>
    </source>
</reference>
<comment type="subunit">
    <text evidence="4">Part of the 50S ribosomal subunit.</text>
</comment>